<dbReference type="RefSeq" id="WP_216471075.1">
    <property type="nucleotide sequence ID" value="NZ_JAHLQI010000007.1"/>
</dbReference>
<accession>A0ABS6EW79</accession>
<protein>
    <submittedName>
        <fullName evidence="1">Uncharacterized protein</fullName>
    </submittedName>
</protein>
<proteinExistence type="predicted"/>
<dbReference type="Proteomes" id="UP000783588">
    <property type="component" value="Unassembled WGS sequence"/>
</dbReference>
<organism evidence="1 2">
    <name type="scientific">Butyricicoccus intestinisimiae</name>
    <dbReference type="NCBI Taxonomy" id="2841509"/>
    <lineage>
        <taxon>Bacteria</taxon>
        <taxon>Bacillati</taxon>
        <taxon>Bacillota</taxon>
        <taxon>Clostridia</taxon>
        <taxon>Eubacteriales</taxon>
        <taxon>Butyricicoccaceae</taxon>
        <taxon>Butyricicoccus</taxon>
    </lineage>
</organism>
<comment type="caution">
    <text evidence="1">The sequence shown here is derived from an EMBL/GenBank/DDBJ whole genome shotgun (WGS) entry which is preliminary data.</text>
</comment>
<keyword evidence="2" id="KW-1185">Reference proteome</keyword>
<name>A0ABS6EW79_9FIRM</name>
<evidence type="ECO:0000313" key="2">
    <source>
        <dbReference type="Proteomes" id="UP000783588"/>
    </source>
</evidence>
<reference evidence="1 2" key="1">
    <citation type="submission" date="2021-06" db="EMBL/GenBank/DDBJ databases">
        <authorList>
            <person name="Sun Q."/>
            <person name="Li D."/>
        </authorList>
    </citation>
    <scope>NUCLEOTIDE SEQUENCE [LARGE SCALE GENOMIC DNA]</scope>
    <source>
        <strain evidence="1 2">MSJd-7</strain>
    </source>
</reference>
<gene>
    <name evidence="1" type="ORF">KQI75_12220</name>
</gene>
<sequence length="162" mass="19167">MAKYITYGITKEKFSKEKFYKEIHQTLPCKPLYGLWGSRVDAEYGWKDWCADSGFRECSDVNKMKFVLTKDSKILEVHREVDILPYIVSRLPQFDYSPFQRLENRSTSIMDTINFDKLEDEGYDGLELFISDDYLRLHNGVFNTWDCDSIVVWNFDAIKIID</sequence>
<evidence type="ECO:0000313" key="1">
    <source>
        <dbReference type="EMBL" id="MBU5491366.1"/>
    </source>
</evidence>
<dbReference type="EMBL" id="JAHLQI010000007">
    <property type="protein sequence ID" value="MBU5491366.1"/>
    <property type="molecule type" value="Genomic_DNA"/>
</dbReference>